<accession>A0A229UHL5</accession>
<sequence>MIHADHAVFNNIAWCGIVCRLHGLTPISGEGIWGLCSKAPEYYPDIITFRRQVTSDEVNDFIGNREVFGIKDSFANLDMLPFGFRVLFDAKWIYHPPVVDLDDHLRGWIVVSTAEAFAQWTFASGLQKVLQPALLEEKDVKIFMYEIHGEKSGFVANLSDHVVGISNVFSNENKMIWPDIVRIVSAYFPGVPMVGYEKGEALAAALQSGWTTLGPLRVWIKANPTENE</sequence>
<dbReference type="OrthoDB" id="153065at2"/>
<comment type="caution">
    <text evidence="1">The sequence shown here is derived from an EMBL/GenBank/DDBJ whole genome shotgun (WGS) entry which is preliminary data.</text>
</comment>
<organism evidence="1 2">
    <name type="scientific">Paenibacillus rigui</name>
    <dbReference type="NCBI Taxonomy" id="554312"/>
    <lineage>
        <taxon>Bacteria</taxon>
        <taxon>Bacillati</taxon>
        <taxon>Bacillota</taxon>
        <taxon>Bacilli</taxon>
        <taxon>Bacillales</taxon>
        <taxon>Paenibacillaceae</taxon>
        <taxon>Paenibacillus</taxon>
    </lineage>
</organism>
<keyword evidence="2" id="KW-1185">Reference proteome</keyword>
<gene>
    <name evidence="1" type="ORF">CF651_28920</name>
</gene>
<dbReference type="Proteomes" id="UP000215509">
    <property type="component" value="Unassembled WGS sequence"/>
</dbReference>
<dbReference type="AlphaFoldDB" id="A0A229UHL5"/>
<protein>
    <submittedName>
        <fullName evidence="1">Uncharacterized protein</fullName>
    </submittedName>
</protein>
<name>A0A229UHL5_9BACL</name>
<reference evidence="1 2" key="1">
    <citation type="submission" date="2017-07" db="EMBL/GenBank/DDBJ databases">
        <title>Genome sequencing and assembly of Paenibacillus rigui.</title>
        <authorList>
            <person name="Mayilraj S."/>
        </authorList>
    </citation>
    <scope>NUCLEOTIDE SEQUENCE [LARGE SCALE GENOMIC DNA]</scope>
    <source>
        <strain evidence="1 2">JCM 16352</strain>
    </source>
</reference>
<dbReference type="EMBL" id="NMQW01000056">
    <property type="protein sequence ID" value="OXM82863.1"/>
    <property type="molecule type" value="Genomic_DNA"/>
</dbReference>
<dbReference type="RefSeq" id="WP_094018337.1">
    <property type="nucleotide sequence ID" value="NZ_NMQW01000056.1"/>
</dbReference>
<evidence type="ECO:0000313" key="1">
    <source>
        <dbReference type="EMBL" id="OXM82863.1"/>
    </source>
</evidence>
<proteinExistence type="predicted"/>
<evidence type="ECO:0000313" key="2">
    <source>
        <dbReference type="Proteomes" id="UP000215509"/>
    </source>
</evidence>